<dbReference type="InParanoid" id="A0A0C3EDY9"/>
<gene>
    <name evidence="2" type="ORF">SCLCIDRAFT_1211312</name>
</gene>
<dbReference type="AlphaFoldDB" id="A0A0C3EDY9"/>
<evidence type="ECO:0000313" key="2">
    <source>
        <dbReference type="EMBL" id="KIM66549.1"/>
    </source>
</evidence>
<organism evidence="2 3">
    <name type="scientific">Scleroderma citrinum Foug A</name>
    <dbReference type="NCBI Taxonomy" id="1036808"/>
    <lineage>
        <taxon>Eukaryota</taxon>
        <taxon>Fungi</taxon>
        <taxon>Dikarya</taxon>
        <taxon>Basidiomycota</taxon>
        <taxon>Agaricomycotina</taxon>
        <taxon>Agaricomycetes</taxon>
        <taxon>Agaricomycetidae</taxon>
        <taxon>Boletales</taxon>
        <taxon>Sclerodermatineae</taxon>
        <taxon>Sclerodermataceae</taxon>
        <taxon>Scleroderma</taxon>
    </lineage>
</organism>
<evidence type="ECO:0000256" key="1">
    <source>
        <dbReference type="SAM" id="Phobius"/>
    </source>
</evidence>
<reference evidence="2 3" key="1">
    <citation type="submission" date="2014-04" db="EMBL/GenBank/DDBJ databases">
        <authorList>
            <consortium name="DOE Joint Genome Institute"/>
            <person name="Kuo A."/>
            <person name="Kohler A."/>
            <person name="Nagy L.G."/>
            <person name="Floudas D."/>
            <person name="Copeland A."/>
            <person name="Barry K.W."/>
            <person name="Cichocki N."/>
            <person name="Veneault-Fourrey C."/>
            <person name="LaButti K."/>
            <person name="Lindquist E.A."/>
            <person name="Lipzen A."/>
            <person name="Lundell T."/>
            <person name="Morin E."/>
            <person name="Murat C."/>
            <person name="Sun H."/>
            <person name="Tunlid A."/>
            <person name="Henrissat B."/>
            <person name="Grigoriev I.V."/>
            <person name="Hibbett D.S."/>
            <person name="Martin F."/>
            <person name="Nordberg H.P."/>
            <person name="Cantor M.N."/>
            <person name="Hua S.X."/>
        </authorList>
    </citation>
    <scope>NUCLEOTIDE SEQUENCE [LARGE SCALE GENOMIC DNA]</scope>
    <source>
        <strain evidence="2 3">Foug A</strain>
    </source>
</reference>
<dbReference type="HOGENOM" id="CLU_2905466_0_0_1"/>
<evidence type="ECO:0000313" key="3">
    <source>
        <dbReference type="Proteomes" id="UP000053989"/>
    </source>
</evidence>
<keyword evidence="3" id="KW-1185">Reference proteome</keyword>
<name>A0A0C3EDY9_9AGAM</name>
<sequence length="62" mass="6907">MVVGQILVAMLMIIRVYAIYSQSRPILIFLLALTLIAIIVATVRVALAFLSDRLMAFRRTVG</sequence>
<keyword evidence="1" id="KW-1133">Transmembrane helix</keyword>
<keyword evidence="1" id="KW-0472">Membrane</keyword>
<feature type="transmembrane region" description="Helical" evidence="1">
    <location>
        <begin position="28"/>
        <end position="50"/>
    </location>
</feature>
<dbReference type="EMBL" id="KN822017">
    <property type="protein sequence ID" value="KIM66549.1"/>
    <property type="molecule type" value="Genomic_DNA"/>
</dbReference>
<protein>
    <submittedName>
        <fullName evidence="2">Uncharacterized protein</fullName>
    </submittedName>
</protein>
<reference evidence="3" key="2">
    <citation type="submission" date="2015-01" db="EMBL/GenBank/DDBJ databases">
        <title>Evolutionary Origins and Diversification of the Mycorrhizal Mutualists.</title>
        <authorList>
            <consortium name="DOE Joint Genome Institute"/>
            <consortium name="Mycorrhizal Genomics Consortium"/>
            <person name="Kohler A."/>
            <person name="Kuo A."/>
            <person name="Nagy L.G."/>
            <person name="Floudas D."/>
            <person name="Copeland A."/>
            <person name="Barry K.W."/>
            <person name="Cichocki N."/>
            <person name="Veneault-Fourrey C."/>
            <person name="LaButti K."/>
            <person name="Lindquist E.A."/>
            <person name="Lipzen A."/>
            <person name="Lundell T."/>
            <person name="Morin E."/>
            <person name="Murat C."/>
            <person name="Riley R."/>
            <person name="Ohm R."/>
            <person name="Sun H."/>
            <person name="Tunlid A."/>
            <person name="Henrissat B."/>
            <person name="Grigoriev I.V."/>
            <person name="Hibbett D.S."/>
            <person name="Martin F."/>
        </authorList>
    </citation>
    <scope>NUCLEOTIDE SEQUENCE [LARGE SCALE GENOMIC DNA]</scope>
    <source>
        <strain evidence="3">Foug A</strain>
    </source>
</reference>
<proteinExistence type="predicted"/>
<dbReference type="Proteomes" id="UP000053989">
    <property type="component" value="Unassembled WGS sequence"/>
</dbReference>
<accession>A0A0C3EDY9</accession>
<keyword evidence="1" id="KW-0812">Transmembrane</keyword>